<dbReference type="InterPro" id="IPR036736">
    <property type="entry name" value="ACP-like_sf"/>
</dbReference>
<evidence type="ECO:0000313" key="1">
    <source>
        <dbReference type="EMBL" id="KQK30023.1"/>
    </source>
</evidence>
<dbReference type="Proteomes" id="UP000051562">
    <property type="component" value="Unassembled WGS sequence"/>
</dbReference>
<keyword evidence="2" id="KW-1185">Reference proteome</keyword>
<evidence type="ECO:0000313" key="2">
    <source>
        <dbReference type="Proteomes" id="UP000051562"/>
    </source>
</evidence>
<name>A0A0Q3I516_9HYPH</name>
<dbReference type="Gene3D" id="1.10.1200.10">
    <property type="entry name" value="ACP-like"/>
    <property type="match status" value="1"/>
</dbReference>
<dbReference type="AlphaFoldDB" id="A0A0Q3I516"/>
<sequence length="96" mass="10612">MSEISIDEARLVARLLEIIAAEGLVKPELLEPDAVIEEIGLSHDDLTLIGNAIEREFSCDLVADEDMQTCNVIRELVALFVRRVRAARPDAQQATP</sequence>
<protein>
    <recommendedName>
        <fullName evidence="3">Acyl carrier protein</fullName>
    </recommendedName>
</protein>
<reference evidence="1 2" key="1">
    <citation type="submission" date="2015-10" db="EMBL/GenBank/DDBJ databases">
        <title>Draft genome of Bosea thiooxidans.</title>
        <authorList>
            <person name="Wang X."/>
        </authorList>
    </citation>
    <scope>NUCLEOTIDE SEQUENCE [LARGE SCALE GENOMIC DNA]</scope>
    <source>
        <strain evidence="1 2">CGMCC 9174</strain>
    </source>
</reference>
<organism evidence="1 2">
    <name type="scientific">Bosea thiooxidans</name>
    <dbReference type="NCBI Taxonomy" id="53254"/>
    <lineage>
        <taxon>Bacteria</taxon>
        <taxon>Pseudomonadati</taxon>
        <taxon>Pseudomonadota</taxon>
        <taxon>Alphaproteobacteria</taxon>
        <taxon>Hyphomicrobiales</taxon>
        <taxon>Boseaceae</taxon>
        <taxon>Bosea</taxon>
    </lineage>
</organism>
<gene>
    <name evidence="1" type="ORF">ARD30_16380</name>
</gene>
<evidence type="ECO:0008006" key="3">
    <source>
        <dbReference type="Google" id="ProtNLM"/>
    </source>
</evidence>
<proteinExistence type="predicted"/>
<accession>A0A0Q3I516</accession>
<dbReference type="EMBL" id="LMAR01000044">
    <property type="protein sequence ID" value="KQK30023.1"/>
    <property type="molecule type" value="Genomic_DNA"/>
</dbReference>
<dbReference type="RefSeq" id="WP_055728823.1">
    <property type="nucleotide sequence ID" value="NZ_LMAR01000044.1"/>
</dbReference>
<comment type="caution">
    <text evidence="1">The sequence shown here is derived from an EMBL/GenBank/DDBJ whole genome shotgun (WGS) entry which is preliminary data.</text>
</comment>